<dbReference type="EMBL" id="JABANO010008184">
    <property type="protein sequence ID" value="KAF4748943.1"/>
    <property type="molecule type" value="Genomic_DNA"/>
</dbReference>
<name>A0A7J6TUL3_PEROL</name>
<dbReference type="Proteomes" id="UP000553632">
    <property type="component" value="Unassembled WGS sequence"/>
</dbReference>
<sequence length="106" mass="11443">FKRDDGRIRWLAEHLSDGGYVVLPGGFLFALVNGEWVESIQCRNPEAQIFCNDFGIVPALIAVGRELICPLSENAICSAEAYVIGCAAPTLACYAKVKASDVPGQR</sequence>
<evidence type="ECO:0000313" key="1">
    <source>
        <dbReference type="EMBL" id="KAF4748943.1"/>
    </source>
</evidence>
<feature type="non-terminal residue" evidence="1">
    <location>
        <position position="106"/>
    </location>
</feature>
<keyword evidence="2" id="KW-1185">Reference proteome</keyword>
<organism evidence="1 2">
    <name type="scientific">Perkinsus olseni</name>
    <name type="common">Perkinsus atlanticus</name>
    <dbReference type="NCBI Taxonomy" id="32597"/>
    <lineage>
        <taxon>Eukaryota</taxon>
        <taxon>Sar</taxon>
        <taxon>Alveolata</taxon>
        <taxon>Perkinsozoa</taxon>
        <taxon>Perkinsea</taxon>
        <taxon>Perkinsida</taxon>
        <taxon>Perkinsidae</taxon>
        <taxon>Perkinsus</taxon>
    </lineage>
</organism>
<gene>
    <name evidence="1" type="ORF">FOZ63_005334</name>
</gene>
<proteinExistence type="predicted"/>
<reference evidence="1 2" key="1">
    <citation type="submission" date="2020-04" db="EMBL/GenBank/DDBJ databases">
        <title>Perkinsus olseni comparative genomics.</title>
        <authorList>
            <person name="Bogema D.R."/>
        </authorList>
    </citation>
    <scope>NUCLEOTIDE SEQUENCE [LARGE SCALE GENOMIC DNA]</scope>
    <source>
        <strain evidence="1 2">ATCC PRA-207</strain>
    </source>
</reference>
<comment type="caution">
    <text evidence="1">The sequence shown here is derived from an EMBL/GenBank/DDBJ whole genome shotgun (WGS) entry which is preliminary data.</text>
</comment>
<accession>A0A7J6TUL3</accession>
<feature type="non-terminal residue" evidence="1">
    <location>
        <position position="1"/>
    </location>
</feature>
<dbReference type="AlphaFoldDB" id="A0A7J6TUL3"/>
<protein>
    <submittedName>
        <fullName evidence="1">Uncharacterized protein</fullName>
    </submittedName>
</protein>
<evidence type="ECO:0000313" key="2">
    <source>
        <dbReference type="Proteomes" id="UP000553632"/>
    </source>
</evidence>